<dbReference type="EMBL" id="LR796701">
    <property type="protein sequence ID" value="CAB4160902.1"/>
    <property type="molecule type" value="Genomic_DNA"/>
</dbReference>
<organism evidence="1">
    <name type="scientific">uncultured Caudovirales phage</name>
    <dbReference type="NCBI Taxonomy" id="2100421"/>
    <lineage>
        <taxon>Viruses</taxon>
        <taxon>Duplodnaviria</taxon>
        <taxon>Heunggongvirae</taxon>
        <taxon>Uroviricota</taxon>
        <taxon>Caudoviricetes</taxon>
        <taxon>Peduoviridae</taxon>
        <taxon>Maltschvirus</taxon>
        <taxon>Maltschvirus maltsch</taxon>
    </lineage>
</organism>
<evidence type="ECO:0000313" key="2">
    <source>
        <dbReference type="EMBL" id="CAB4160902.1"/>
    </source>
</evidence>
<name>A0A6J5LW43_9CAUD</name>
<dbReference type="EMBL" id="LR796796">
    <property type="protein sequence ID" value="CAB4166330.1"/>
    <property type="molecule type" value="Genomic_DNA"/>
</dbReference>
<gene>
    <name evidence="1" type="ORF">UFOVP322_26</name>
    <name evidence="2" type="ORF">UFOVP771_24</name>
    <name evidence="3" type="ORF">UFOVP850_24</name>
</gene>
<proteinExistence type="predicted"/>
<evidence type="ECO:0000313" key="3">
    <source>
        <dbReference type="EMBL" id="CAB4166330.1"/>
    </source>
</evidence>
<reference evidence="1" key="1">
    <citation type="submission" date="2020-04" db="EMBL/GenBank/DDBJ databases">
        <authorList>
            <person name="Chiriac C."/>
            <person name="Salcher M."/>
            <person name="Ghai R."/>
            <person name="Kavagutti S V."/>
        </authorList>
    </citation>
    <scope>NUCLEOTIDE SEQUENCE</scope>
</reference>
<accession>A0A6J5LW43</accession>
<protein>
    <submittedName>
        <fullName evidence="1">Uncharacterized protein</fullName>
    </submittedName>
</protein>
<dbReference type="EMBL" id="LR796330">
    <property type="protein sequence ID" value="CAB4137267.1"/>
    <property type="molecule type" value="Genomic_DNA"/>
</dbReference>
<sequence length="110" mass="13198">MPRQGPRPQCWKVQGEIPHQQYLAWLQMKAQAMYRRETFALSFEEFQLLWIDKWNMKGRGKDNYCLTREDPNGAWIWGNVICLPRIEHLRRQKLYKTEKMANEKTANLGS</sequence>
<evidence type="ECO:0000313" key="1">
    <source>
        <dbReference type="EMBL" id="CAB4137267.1"/>
    </source>
</evidence>